<evidence type="ECO:0000256" key="1">
    <source>
        <dbReference type="SAM" id="MobiDB-lite"/>
    </source>
</evidence>
<keyword evidence="2" id="KW-0812">Transmembrane</keyword>
<keyword evidence="3" id="KW-1185">Reference proteome</keyword>
<reference evidence="4" key="1">
    <citation type="submission" date="2022-11" db="UniProtKB">
        <authorList>
            <consortium name="WormBaseParasite"/>
        </authorList>
    </citation>
    <scope>IDENTIFICATION</scope>
</reference>
<sequence>MRTIELTVNGSVHANKYAVPLFVVDTCDSPSNTSCEEFDDDDETTKRPPEKMPPKNRERSPHLICLYNRRECLLFRSQKGPKHARTTILSLMTPSLGVRSPDGFESRGGAVATESVGSNRISSKPTAGLASSSSLAAIQSRGPLDLTKRLRTPSLTRRNRRHLVIINIIIIAAVFPAILEHSDHFLVA</sequence>
<name>A0A914V9X4_9BILA</name>
<organism evidence="3 4">
    <name type="scientific">Plectus sambesii</name>
    <dbReference type="NCBI Taxonomy" id="2011161"/>
    <lineage>
        <taxon>Eukaryota</taxon>
        <taxon>Metazoa</taxon>
        <taxon>Ecdysozoa</taxon>
        <taxon>Nematoda</taxon>
        <taxon>Chromadorea</taxon>
        <taxon>Plectida</taxon>
        <taxon>Plectina</taxon>
        <taxon>Plectoidea</taxon>
        <taxon>Plectidae</taxon>
        <taxon>Plectus</taxon>
    </lineage>
</organism>
<feature type="region of interest" description="Disordered" evidence="1">
    <location>
        <begin position="33"/>
        <end position="59"/>
    </location>
</feature>
<dbReference type="WBParaSite" id="PSAMB.scaffold16169size1393.g36823.t1">
    <property type="protein sequence ID" value="PSAMB.scaffold16169size1393.g36823.t1"/>
    <property type="gene ID" value="PSAMB.scaffold16169size1393.g36823"/>
</dbReference>
<protein>
    <submittedName>
        <fullName evidence="4">Uncharacterized protein</fullName>
    </submittedName>
</protein>
<evidence type="ECO:0000256" key="2">
    <source>
        <dbReference type="SAM" id="Phobius"/>
    </source>
</evidence>
<dbReference type="Proteomes" id="UP000887566">
    <property type="component" value="Unplaced"/>
</dbReference>
<feature type="transmembrane region" description="Helical" evidence="2">
    <location>
        <begin position="163"/>
        <end position="179"/>
    </location>
</feature>
<keyword evidence="2" id="KW-1133">Transmembrane helix</keyword>
<evidence type="ECO:0000313" key="4">
    <source>
        <dbReference type="WBParaSite" id="PSAMB.scaffold16169size1393.g36823.t1"/>
    </source>
</evidence>
<proteinExistence type="predicted"/>
<evidence type="ECO:0000313" key="3">
    <source>
        <dbReference type="Proteomes" id="UP000887566"/>
    </source>
</evidence>
<accession>A0A914V9X4</accession>
<keyword evidence="2" id="KW-0472">Membrane</keyword>
<dbReference type="AlphaFoldDB" id="A0A914V9X4"/>
<feature type="compositionally biased region" description="Basic and acidic residues" evidence="1">
    <location>
        <begin position="44"/>
        <end position="59"/>
    </location>
</feature>